<feature type="compositionally biased region" description="Basic residues" evidence="1">
    <location>
        <begin position="1"/>
        <end position="20"/>
    </location>
</feature>
<feature type="domain" description="FHA" evidence="2">
    <location>
        <begin position="50"/>
        <end position="109"/>
    </location>
</feature>
<dbReference type="EMBL" id="KB454485">
    <property type="protein sequence ID" value="EME32562.1"/>
    <property type="molecule type" value="Genomic_DNA"/>
</dbReference>
<dbReference type="Gene3D" id="2.60.200.20">
    <property type="match status" value="1"/>
</dbReference>
<dbReference type="InterPro" id="IPR050923">
    <property type="entry name" value="Cell_Proc_Reg/RNA_Proc"/>
</dbReference>
<evidence type="ECO:0000259" key="2">
    <source>
        <dbReference type="PROSITE" id="PS50006"/>
    </source>
</evidence>
<dbReference type="KEGG" id="gsl:Gasu_03340"/>
<reference evidence="4" key="1">
    <citation type="journal article" date="2013" name="Science">
        <title>Gene transfer from bacteria and archaea facilitated evolution of an extremophilic eukaryote.</title>
        <authorList>
            <person name="Schonknecht G."/>
            <person name="Chen W.H."/>
            <person name="Ternes C.M."/>
            <person name="Barbier G.G."/>
            <person name="Shrestha R.P."/>
            <person name="Stanke M."/>
            <person name="Brautigam A."/>
            <person name="Baker B.J."/>
            <person name="Banfield J.F."/>
            <person name="Garavito R.M."/>
            <person name="Carr K."/>
            <person name="Wilkerson C."/>
            <person name="Rensing S.A."/>
            <person name="Gagneul D."/>
            <person name="Dickenson N.E."/>
            <person name="Oesterhelt C."/>
            <person name="Lercher M.J."/>
            <person name="Weber A.P."/>
        </authorList>
    </citation>
    <scope>NUCLEOTIDE SEQUENCE [LARGE SCALE GENOMIC DNA]</scope>
    <source>
        <strain evidence="4">074W</strain>
    </source>
</reference>
<dbReference type="InterPro" id="IPR008984">
    <property type="entry name" value="SMAD_FHA_dom_sf"/>
</dbReference>
<dbReference type="SMART" id="SM00240">
    <property type="entry name" value="FHA"/>
    <property type="match status" value="1"/>
</dbReference>
<organism evidence="3 4">
    <name type="scientific">Galdieria sulphuraria</name>
    <name type="common">Red alga</name>
    <dbReference type="NCBI Taxonomy" id="130081"/>
    <lineage>
        <taxon>Eukaryota</taxon>
        <taxon>Rhodophyta</taxon>
        <taxon>Bangiophyceae</taxon>
        <taxon>Galdieriales</taxon>
        <taxon>Galdieriaceae</taxon>
        <taxon>Galdieria</taxon>
    </lineage>
</organism>
<protein>
    <recommendedName>
        <fullName evidence="2">FHA domain-containing protein</fullName>
    </recommendedName>
</protein>
<dbReference type="RefSeq" id="XP_005709082.1">
    <property type="nucleotide sequence ID" value="XM_005709025.1"/>
</dbReference>
<dbReference type="PROSITE" id="PS50006">
    <property type="entry name" value="FHA_DOMAIN"/>
    <property type="match status" value="1"/>
</dbReference>
<gene>
    <name evidence="3" type="ORF">Gasu_03340</name>
</gene>
<dbReference type="CDD" id="cd00060">
    <property type="entry name" value="FHA"/>
    <property type="match status" value="1"/>
</dbReference>
<proteinExistence type="predicted"/>
<dbReference type="InterPro" id="IPR000253">
    <property type="entry name" value="FHA_dom"/>
</dbReference>
<dbReference type="Pfam" id="PF00498">
    <property type="entry name" value="FHA"/>
    <property type="match status" value="1"/>
</dbReference>
<evidence type="ECO:0000313" key="3">
    <source>
        <dbReference type="EMBL" id="EME32562.1"/>
    </source>
</evidence>
<dbReference type="GeneID" id="17091130"/>
<keyword evidence="4" id="KW-1185">Reference proteome</keyword>
<feature type="compositionally biased region" description="Low complexity" evidence="1">
    <location>
        <begin position="264"/>
        <end position="275"/>
    </location>
</feature>
<dbReference type="Gramene" id="EME32562">
    <property type="protein sequence ID" value="EME32562"/>
    <property type="gene ID" value="Gasu_03340"/>
</dbReference>
<evidence type="ECO:0000256" key="1">
    <source>
        <dbReference type="SAM" id="MobiDB-lite"/>
    </source>
</evidence>
<feature type="region of interest" description="Disordered" evidence="1">
    <location>
        <begin position="1"/>
        <end position="21"/>
    </location>
</feature>
<sequence>METIPQKKKRKERKRSKPHKNGREAFFFVLKSLKGPFKGKKFEIPDWKPVVFKRSETSLTPSFHRRLGEICLPDPDVSRLHAKISFKGGRFEILDLGSLNGTFLNDKRLSPERVPLDEPVVLGNGDKLIIGQTLFEVSIYKRFATISEEVEYEQGQDWKDVAVRKRDVLKEERAGTVPKRHIRVADLPVSQQEALKRRLAIEEEEDNIAVSKERNVFVDGLLPNKETVSRTILSVLAYNRRLDDIQSAQDGHTDSSCEEEDSSSSHSEGSSSSEKNSSESEEEDNWTSIRKTAGKQLNTYIESSEPYICRGQISRLQLKRKNFGDLYSSENVVSDEAKCIESNDKYDTAT</sequence>
<dbReference type="OrthoDB" id="687730at2759"/>
<dbReference type="AlphaFoldDB" id="M2XQQ1"/>
<dbReference type="PANTHER" id="PTHR23308">
    <property type="entry name" value="NUCLEAR INHIBITOR OF PROTEIN PHOSPHATASE-1"/>
    <property type="match status" value="1"/>
</dbReference>
<accession>M2XQQ1</accession>
<evidence type="ECO:0000313" key="4">
    <source>
        <dbReference type="Proteomes" id="UP000030680"/>
    </source>
</evidence>
<dbReference type="Proteomes" id="UP000030680">
    <property type="component" value="Unassembled WGS sequence"/>
</dbReference>
<name>M2XQQ1_GALSU</name>
<feature type="region of interest" description="Disordered" evidence="1">
    <location>
        <begin position="248"/>
        <end position="288"/>
    </location>
</feature>
<dbReference type="SUPFAM" id="SSF49879">
    <property type="entry name" value="SMAD/FHA domain"/>
    <property type="match status" value="1"/>
</dbReference>